<evidence type="ECO:0000313" key="1">
    <source>
        <dbReference type="EMBL" id="ALI35583.1"/>
    </source>
</evidence>
<reference evidence="2" key="1">
    <citation type="submission" date="2015-10" db="EMBL/GenBank/DDBJ databases">
        <title>Niche specialization of a soil ammonia-oxidizing archaeon, Candidatus Nitrosocosmicus oleophilus.</title>
        <authorList>
            <person name="Jung M.-Y."/>
            <person name="Rhee S.-K."/>
        </authorList>
    </citation>
    <scope>NUCLEOTIDE SEQUENCE [LARGE SCALE GENOMIC DNA]</scope>
    <source>
        <strain evidence="2">MY3</strain>
    </source>
</reference>
<protein>
    <submittedName>
        <fullName evidence="1">Uncharacterized protein</fullName>
    </submittedName>
</protein>
<keyword evidence="2" id="KW-1185">Reference proteome</keyword>
<dbReference type="Proteomes" id="UP000058925">
    <property type="component" value="Chromosome"/>
</dbReference>
<dbReference type="AlphaFoldDB" id="A0A654LZ18"/>
<organism evidence="1 2">
    <name type="scientific">Candidatus Nitrosocosmicus oleophilus</name>
    <dbReference type="NCBI Taxonomy" id="1353260"/>
    <lineage>
        <taxon>Archaea</taxon>
        <taxon>Nitrososphaerota</taxon>
        <taxon>Nitrososphaeria</taxon>
        <taxon>Nitrososphaerales</taxon>
        <taxon>Nitrososphaeraceae</taxon>
        <taxon>Candidatus Nitrosocosmicus</taxon>
    </lineage>
</organism>
<evidence type="ECO:0000313" key="2">
    <source>
        <dbReference type="Proteomes" id="UP000058925"/>
    </source>
</evidence>
<accession>A0A654LZ18</accession>
<dbReference type="KEGG" id="taa:NMY3_01379"/>
<dbReference type="EMBL" id="CP012850">
    <property type="protein sequence ID" value="ALI35583.1"/>
    <property type="molecule type" value="Genomic_DNA"/>
</dbReference>
<dbReference type="GeneID" id="60421439"/>
<proteinExistence type="predicted"/>
<name>A0A654LZ18_9ARCH</name>
<sequence>MVLINLEVYQNQIKGNLQEKQHSMGATKTNYPMDNKYQIKSPPVVALWFEINFLV</sequence>
<gene>
    <name evidence="1" type="ORF">NMY3_01379</name>
</gene>
<dbReference type="RefSeq" id="WP_196818019.1">
    <property type="nucleotide sequence ID" value="NZ_CP012850.1"/>
</dbReference>